<dbReference type="Proteomes" id="UP000250572">
    <property type="component" value="Unassembled WGS sequence"/>
</dbReference>
<name>A0A315VQG9_GAMAF</name>
<feature type="region of interest" description="Disordered" evidence="6">
    <location>
        <begin position="17"/>
        <end position="50"/>
    </location>
</feature>
<comment type="similarity">
    <text evidence="2">Belongs to the tetraspanin (TM4SF) family.</text>
</comment>
<keyword evidence="4 7" id="KW-1133">Transmembrane helix</keyword>
<feature type="transmembrane region" description="Helical" evidence="7">
    <location>
        <begin position="266"/>
        <end position="288"/>
    </location>
</feature>
<comment type="caution">
    <text evidence="8">The sequence shown here is derived from an EMBL/GenBank/DDBJ whole genome shotgun (WGS) entry which is preliminary data.</text>
</comment>
<gene>
    <name evidence="8" type="ORF">CCH79_00019871</name>
</gene>
<keyword evidence="5 7" id="KW-0472">Membrane</keyword>
<dbReference type="AlphaFoldDB" id="A0A315VQG9"/>
<evidence type="ECO:0000313" key="8">
    <source>
        <dbReference type="EMBL" id="PWA25489.1"/>
    </source>
</evidence>
<evidence type="ECO:0000256" key="3">
    <source>
        <dbReference type="ARBA" id="ARBA00022692"/>
    </source>
</evidence>
<evidence type="ECO:0000256" key="7">
    <source>
        <dbReference type="SAM" id="Phobius"/>
    </source>
</evidence>
<dbReference type="EMBL" id="NHOQ01001314">
    <property type="protein sequence ID" value="PWA25489.1"/>
    <property type="molecule type" value="Genomic_DNA"/>
</dbReference>
<dbReference type="InterPro" id="IPR018499">
    <property type="entry name" value="Tetraspanin/Peripherin"/>
</dbReference>
<dbReference type="PROSITE" id="PS00421">
    <property type="entry name" value="TM4_1"/>
    <property type="match status" value="1"/>
</dbReference>
<dbReference type="InterPro" id="IPR018503">
    <property type="entry name" value="Tetraspanin_CS"/>
</dbReference>
<evidence type="ECO:0000313" key="9">
    <source>
        <dbReference type="Proteomes" id="UP000250572"/>
    </source>
</evidence>
<keyword evidence="3 7" id="KW-0812">Transmembrane</keyword>
<protein>
    <recommendedName>
        <fullName evidence="10">Tetraspanin</fullName>
    </recommendedName>
</protein>
<evidence type="ECO:0000256" key="1">
    <source>
        <dbReference type="ARBA" id="ARBA00004141"/>
    </source>
</evidence>
<sequence>MTQTRVKVLEHLALTRTGPGDRTLSGGSEWSVKGSFSGPEPDQNRSSWTDSVCGSSPASCQPAAGSSQILQVVVFLGSLPRGESRGSGLNLMIAGWSATEPPSCRSVDLIYRRGDCRSLWFCFLLSVKFSLLHPEQSIWDPTSPGSGSVLVKLRISLAQLVLLQCLPVKPVHPVCAVCLQMYYYRYDNPEVSCCYKYLMFSYNIIFWLAGAAFIAIGFWAWSEKVRRPDRGTETTLQWAELTSLFCLQGVLLDLTRVTQLRGFDPVWLVLVVGGVTFILGFAGCVGALRENICLLKFFSGVIGFIFFLELTVAVLAVVFQSQVREWINNIFLQNIKAYRDDIDLQNLIDSLQKMVRPPGYRRYPRGLSSTDPVLPEQNHCCGAQEPNDWNLNVYFSCNGTHQSREKCGVPFSCCIPDPADSVLNTQCGYDIRKKEEKEWREKIFVRGCIPALEEWLPRNLYTVAFIFIVISLLQVPGPDQNPTQLPVKPRLMVGIYLARTLIADIEKVKFSH</sequence>
<proteinExistence type="inferred from homology"/>
<dbReference type="Pfam" id="PF00335">
    <property type="entry name" value="Tetraspanin"/>
    <property type="match status" value="1"/>
</dbReference>
<evidence type="ECO:0000256" key="5">
    <source>
        <dbReference type="ARBA" id="ARBA00023136"/>
    </source>
</evidence>
<reference evidence="8 9" key="1">
    <citation type="journal article" date="2018" name="G3 (Bethesda)">
        <title>A High-Quality Reference Genome for the Invasive Mosquitofish Gambusia affinis Using a Chicago Library.</title>
        <authorList>
            <person name="Hoffberg S.L."/>
            <person name="Troendle N.J."/>
            <person name="Glenn T.C."/>
            <person name="Mahmud O."/>
            <person name="Louha S."/>
            <person name="Chalopin D."/>
            <person name="Bennetzen J.L."/>
            <person name="Mauricio R."/>
        </authorList>
    </citation>
    <scope>NUCLEOTIDE SEQUENCE [LARGE SCALE GENOMIC DNA]</scope>
    <source>
        <strain evidence="8">NE01/NJP1002.9</strain>
        <tissue evidence="8">Muscle</tissue>
    </source>
</reference>
<evidence type="ECO:0000256" key="6">
    <source>
        <dbReference type="SAM" id="MobiDB-lite"/>
    </source>
</evidence>
<dbReference type="PANTHER" id="PTHR19282">
    <property type="entry name" value="TETRASPANIN"/>
    <property type="match status" value="1"/>
</dbReference>
<dbReference type="InterPro" id="IPR008952">
    <property type="entry name" value="Tetraspanin_EC2_sf"/>
</dbReference>
<dbReference type="STRING" id="33528.ENSGAFP00000008545"/>
<evidence type="ECO:0000256" key="2">
    <source>
        <dbReference type="ARBA" id="ARBA00006840"/>
    </source>
</evidence>
<organism evidence="8 9">
    <name type="scientific">Gambusia affinis</name>
    <name type="common">Western mosquitofish</name>
    <name type="synonym">Heterandria affinis</name>
    <dbReference type="NCBI Taxonomy" id="33528"/>
    <lineage>
        <taxon>Eukaryota</taxon>
        <taxon>Metazoa</taxon>
        <taxon>Chordata</taxon>
        <taxon>Craniata</taxon>
        <taxon>Vertebrata</taxon>
        <taxon>Euteleostomi</taxon>
        <taxon>Actinopterygii</taxon>
        <taxon>Neopterygii</taxon>
        <taxon>Teleostei</taxon>
        <taxon>Neoteleostei</taxon>
        <taxon>Acanthomorphata</taxon>
        <taxon>Ovalentaria</taxon>
        <taxon>Atherinomorphae</taxon>
        <taxon>Cyprinodontiformes</taxon>
        <taxon>Poeciliidae</taxon>
        <taxon>Poeciliinae</taxon>
        <taxon>Gambusia</taxon>
    </lineage>
</organism>
<evidence type="ECO:0008006" key="10">
    <source>
        <dbReference type="Google" id="ProtNLM"/>
    </source>
</evidence>
<dbReference type="GO" id="GO:0005886">
    <property type="term" value="C:plasma membrane"/>
    <property type="evidence" value="ECO:0007669"/>
    <property type="project" value="TreeGrafter"/>
</dbReference>
<dbReference type="PANTHER" id="PTHR19282:SF261">
    <property type="entry name" value="TETRASPANIN-14"/>
    <property type="match status" value="1"/>
</dbReference>
<comment type="subcellular location">
    <subcellularLocation>
        <location evidence="1">Membrane</location>
        <topology evidence="1">Multi-pass membrane protein</topology>
    </subcellularLocation>
</comment>
<accession>A0A315VQG9</accession>
<feature type="transmembrane region" description="Helical" evidence="7">
    <location>
        <begin position="197"/>
        <end position="221"/>
    </location>
</feature>
<keyword evidence="9" id="KW-1185">Reference proteome</keyword>
<feature type="transmembrane region" description="Helical" evidence="7">
    <location>
        <begin position="294"/>
        <end position="319"/>
    </location>
</feature>
<dbReference type="Gene3D" id="1.10.1450.10">
    <property type="entry name" value="Tetraspanin"/>
    <property type="match status" value="1"/>
</dbReference>
<dbReference type="CDD" id="cd03159">
    <property type="entry name" value="TM4SF9_like_LEL"/>
    <property type="match status" value="1"/>
</dbReference>
<evidence type="ECO:0000256" key="4">
    <source>
        <dbReference type="ARBA" id="ARBA00022989"/>
    </source>
</evidence>